<organism evidence="2 3">
    <name type="scientific">Nocardia aurantiaca</name>
    <dbReference type="NCBI Taxonomy" id="2675850"/>
    <lineage>
        <taxon>Bacteria</taxon>
        <taxon>Bacillati</taxon>
        <taxon>Actinomycetota</taxon>
        <taxon>Actinomycetes</taxon>
        <taxon>Mycobacteriales</taxon>
        <taxon>Nocardiaceae</taxon>
        <taxon>Nocardia</taxon>
    </lineage>
</organism>
<gene>
    <name evidence="2" type="ORF">GLP40_01755</name>
</gene>
<dbReference type="Pfam" id="PF13560">
    <property type="entry name" value="HTH_31"/>
    <property type="match status" value="1"/>
</dbReference>
<feature type="domain" description="HTH cro/C1-type" evidence="1">
    <location>
        <begin position="15"/>
        <end position="70"/>
    </location>
</feature>
<comment type="caution">
    <text evidence="2">The sequence shown here is derived from an EMBL/GenBank/DDBJ whole genome shotgun (WGS) entry which is preliminary data.</text>
</comment>
<dbReference type="EMBL" id="WMBB01000001">
    <property type="protein sequence ID" value="MTE11515.1"/>
    <property type="molecule type" value="Genomic_DNA"/>
</dbReference>
<evidence type="ECO:0000259" key="1">
    <source>
        <dbReference type="PROSITE" id="PS50943"/>
    </source>
</evidence>
<dbReference type="InterPro" id="IPR043917">
    <property type="entry name" value="DUF5753"/>
</dbReference>
<dbReference type="RefSeq" id="WP_154786020.1">
    <property type="nucleotide sequence ID" value="NZ_WMBB01000001.1"/>
</dbReference>
<keyword evidence="3" id="KW-1185">Reference proteome</keyword>
<dbReference type="AlphaFoldDB" id="A0A6I3KSU7"/>
<sequence length="299" mass="33819">MAGSTIPRRAFGRFLRVLRERAQKSMLTAGLAIDVSPPTILRLEDGLPSKVSTPQIERLLDLYQVTPADRKEALEMWEVVKRQDKLAKVQGTNKGWWQGYSDVYKTYFDHYLRLEAAATRMTSHQLVLMPGILQVPEYRRALIHTFVPGLSAVDAERLLELAARRQERLIDDDLNLVALLSESVLLHQPGGSRVLVEQLRHLAEISERPNVSIRVVRHNVGTYQGHVVLSFTLLEFPPMASRLVEPPVVYVEGAEGALYLERDDVIDRYRQAISGIQAVALSEEDTRDLVLRTAKEYSA</sequence>
<reference evidence="2 3" key="1">
    <citation type="submission" date="2019-11" db="EMBL/GenBank/DDBJ databases">
        <title>Nocardia sp. nov. CT2-14 isolated from soil.</title>
        <authorList>
            <person name="Kanchanasin P."/>
            <person name="Tanasupawat S."/>
            <person name="Yuki M."/>
            <person name="Kudo T."/>
        </authorList>
    </citation>
    <scope>NUCLEOTIDE SEQUENCE [LARGE SCALE GENOMIC DNA]</scope>
    <source>
        <strain evidence="2 3">CT2-14</strain>
    </source>
</reference>
<dbReference type="InterPro" id="IPR001387">
    <property type="entry name" value="Cro/C1-type_HTH"/>
</dbReference>
<evidence type="ECO:0000313" key="2">
    <source>
        <dbReference type="EMBL" id="MTE11515.1"/>
    </source>
</evidence>
<dbReference type="SUPFAM" id="SSF47413">
    <property type="entry name" value="lambda repressor-like DNA-binding domains"/>
    <property type="match status" value="1"/>
</dbReference>
<dbReference type="Proteomes" id="UP000432464">
    <property type="component" value="Unassembled WGS sequence"/>
</dbReference>
<name>A0A6I3KSU7_9NOCA</name>
<evidence type="ECO:0000313" key="3">
    <source>
        <dbReference type="Proteomes" id="UP000432464"/>
    </source>
</evidence>
<accession>A0A6I3KSU7</accession>
<dbReference type="InterPro" id="IPR010982">
    <property type="entry name" value="Lambda_DNA-bd_dom_sf"/>
</dbReference>
<dbReference type="PROSITE" id="PS50943">
    <property type="entry name" value="HTH_CROC1"/>
    <property type="match status" value="1"/>
</dbReference>
<dbReference type="CDD" id="cd00093">
    <property type="entry name" value="HTH_XRE"/>
    <property type="match status" value="1"/>
</dbReference>
<dbReference type="GO" id="GO:0003677">
    <property type="term" value="F:DNA binding"/>
    <property type="evidence" value="ECO:0007669"/>
    <property type="project" value="InterPro"/>
</dbReference>
<proteinExistence type="predicted"/>
<dbReference type="Pfam" id="PF19054">
    <property type="entry name" value="DUF5753"/>
    <property type="match status" value="1"/>
</dbReference>
<dbReference type="SMART" id="SM00530">
    <property type="entry name" value="HTH_XRE"/>
    <property type="match status" value="1"/>
</dbReference>
<protein>
    <submittedName>
        <fullName evidence="2">Helix-turn-helix domain-containing protein</fullName>
    </submittedName>
</protein>